<name>A0ABC9AG16_9POAL</name>
<dbReference type="SMART" id="SM01019">
    <property type="entry name" value="B3"/>
    <property type="match status" value="1"/>
</dbReference>
<keyword evidence="2" id="KW-0805">Transcription regulation</keyword>
<dbReference type="GO" id="GO:0005634">
    <property type="term" value="C:nucleus"/>
    <property type="evidence" value="ECO:0007669"/>
    <property type="project" value="UniProtKB-SubCell"/>
</dbReference>
<proteinExistence type="predicted"/>
<accession>A0ABC9AG16</accession>
<dbReference type="PROSITE" id="PS50863">
    <property type="entry name" value="B3"/>
    <property type="match status" value="1"/>
</dbReference>
<protein>
    <submittedName>
        <fullName evidence="8">Uncharacterized protein</fullName>
    </submittedName>
</protein>
<evidence type="ECO:0000256" key="3">
    <source>
        <dbReference type="ARBA" id="ARBA00023125"/>
    </source>
</evidence>
<dbReference type="Proteomes" id="UP001497457">
    <property type="component" value="Chromosome 20rd"/>
</dbReference>
<dbReference type="SUPFAM" id="SSF101936">
    <property type="entry name" value="DNA-binding pseudobarrel domain"/>
    <property type="match status" value="1"/>
</dbReference>
<dbReference type="SUPFAM" id="SSF54171">
    <property type="entry name" value="DNA-binding domain"/>
    <property type="match status" value="1"/>
</dbReference>
<evidence type="ECO:0000256" key="5">
    <source>
        <dbReference type="ARBA" id="ARBA00023242"/>
    </source>
</evidence>
<organism evidence="8 9">
    <name type="scientific">Urochloa decumbens</name>
    <dbReference type="NCBI Taxonomy" id="240449"/>
    <lineage>
        <taxon>Eukaryota</taxon>
        <taxon>Viridiplantae</taxon>
        <taxon>Streptophyta</taxon>
        <taxon>Embryophyta</taxon>
        <taxon>Tracheophyta</taxon>
        <taxon>Spermatophyta</taxon>
        <taxon>Magnoliopsida</taxon>
        <taxon>Liliopsida</taxon>
        <taxon>Poales</taxon>
        <taxon>Poaceae</taxon>
        <taxon>PACMAD clade</taxon>
        <taxon>Panicoideae</taxon>
        <taxon>Panicodae</taxon>
        <taxon>Paniceae</taxon>
        <taxon>Melinidinae</taxon>
        <taxon>Urochloa</taxon>
    </lineage>
</organism>
<dbReference type="PANTHER" id="PTHR31140">
    <property type="entry name" value="B3 DOMAIN-CONTAINING TRANSCRIPTION FACTOR ABI3"/>
    <property type="match status" value="1"/>
</dbReference>
<feature type="domain" description="TF-B3" evidence="6">
    <location>
        <begin position="166"/>
        <end position="267"/>
    </location>
</feature>
<keyword evidence="5" id="KW-0539">Nucleus</keyword>
<evidence type="ECO:0000256" key="2">
    <source>
        <dbReference type="ARBA" id="ARBA00023015"/>
    </source>
</evidence>
<dbReference type="InterPro" id="IPR044800">
    <property type="entry name" value="LEC2-like"/>
</dbReference>
<dbReference type="EMBL" id="OZ075130">
    <property type="protein sequence ID" value="CAL4977717.1"/>
    <property type="molecule type" value="Genomic_DNA"/>
</dbReference>
<dbReference type="AlphaFoldDB" id="A0ABC9AG16"/>
<keyword evidence="9" id="KW-1185">Reference proteome</keyword>
<dbReference type="InterPro" id="IPR003340">
    <property type="entry name" value="B3_DNA-bd"/>
</dbReference>
<dbReference type="FunFam" id="3.30.730.10:FF:000008">
    <property type="entry name" value="AP2 domain-containing protein RAP2.8"/>
    <property type="match status" value="1"/>
</dbReference>
<evidence type="ECO:0000259" key="7">
    <source>
        <dbReference type="PROSITE" id="PS51032"/>
    </source>
</evidence>
<dbReference type="InterPro" id="IPR036955">
    <property type="entry name" value="AP2/ERF_dom_sf"/>
</dbReference>
<comment type="subcellular location">
    <subcellularLocation>
        <location evidence="1">Nucleus</location>
    </subcellularLocation>
</comment>
<keyword evidence="4" id="KW-0804">Transcription</keyword>
<evidence type="ECO:0000313" key="9">
    <source>
        <dbReference type="Proteomes" id="UP001497457"/>
    </source>
</evidence>
<dbReference type="Gene3D" id="2.40.330.10">
    <property type="entry name" value="DNA-binding pseudobarrel domain"/>
    <property type="match status" value="1"/>
</dbReference>
<dbReference type="Pfam" id="PF02362">
    <property type="entry name" value="B3"/>
    <property type="match status" value="1"/>
</dbReference>
<dbReference type="InterPro" id="IPR001471">
    <property type="entry name" value="AP2/ERF_dom"/>
</dbReference>
<keyword evidence="3" id="KW-0238">DNA-binding</keyword>
<dbReference type="InterPro" id="IPR016177">
    <property type="entry name" value="DNA-bd_dom_sf"/>
</dbReference>
<evidence type="ECO:0000256" key="4">
    <source>
        <dbReference type="ARBA" id="ARBA00023163"/>
    </source>
</evidence>
<evidence type="ECO:0000313" key="8">
    <source>
        <dbReference type="EMBL" id="CAL4977717.1"/>
    </source>
</evidence>
<dbReference type="CDD" id="cd10017">
    <property type="entry name" value="B3_DNA"/>
    <property type="match status" value="1"/>
</dbReference>
<dbReference type="GO" id="GO:0003677">
    <property type="term" value="F:DNA binding"/>
    <property type="evidence" value="ECO:0007669"/>
    <property type="project" value="UniProtKB-KW"/>
</dbReference>
<dbReference type="Gene3D" id="3.30.730.10">
    <property type="entry name" value="AP2/ERF domain"/>
    <property type="match status" value="1"/>
</dbReference>
<feature type="domain" description="AP2/ERF" evidence="7">
    <location>
        <begin position="55"/>
        <end position="110"/>
    </location>
</feature>
<sequence length="299" mass="32988">MPENELANLTVPGANSMASFSWRFSATTSAATTVSAGTELAALESEAASRQPLRPFKGVVLQPNGRWGAQLYEGHERVWLGTFPDQDAAARAYDVAALRYRGRGAATNFDYKAGHGQHHQLAFLAAHSKAEIVAMLRSQTYADELLRHGGVLRRGVPPAWARVPLFEKAVTPSDVGRLSRLIVPRKHAERHLPLVRAGGVLLNFVDSEGKVWRFRYSFWESSQSYVLTKGWILFVREKGLRAGDTVAFSRWSFGPDEQLLIDYSKKKQLKKMDAGMADAAMAVHQAPVVVKLFGVDIAV</sequence>
<dbReference type="PANTHER" id="PTHR31140:SF56">
    <property type="entry name" value="AP2_ERF AND B3 DOMAIN-CONTAINING PROTEIN OS01G0141000"/>
    <property type="match status" value="1"/>
</dbReference>
<dbReference type="SMART" id="SM00380">
    <property type="entry name" value="AP2"/>
    <property type="match status" value="1"/>
</dbReference>
<dbReference type="PROSITE" id="PS51032">
    <property type="entry name" value="AP2_ERF"/>
    <property type="match status" value="1"/>
</dbReference>
<reference evidence="8" key="1">
    <citation type="submission" date="2024-10" db="EMBL/GenBank/DDBJ databases">
        <authorList>
            <person name="Ryan C."/>
        </authorList>
    </citation>
    <scope>NUCLEOTIDE SEQUENCE [LARGE SCALE GENOMIC DNA]</scope>
</reference>
<gene>
    <name evidence="8" type="ORF">URODEC1_LOCUS54330</name>
</gene>
<evidence type="ECO:0000259" key="6">
    <source>
        <dbReference type="PROSITE" id="PS50863"/>
    </source>
</evidence>
<evidence type="ECO:0000256" key="1">
    <source>
        <dbReference type="ARBA" id="ARBA00004123"/>
    </source>
</evidence>
<dbReference type="InterPro" id="IPR015300">
    <property type="entry name" value="DNA-bd_pseudobarrel_sf"/>
</dbReference>